<comment type="caution">
    <text evidence="1">The sequence shown here is derived from an EMBL/GenBank/DDBJ whole genome shotgun (WGS) entry which is preliminary data.</text>
</comment>
<proteinExistence type="predicted"/>
<name>A0AAV7TPJ7_PLEWA</name>
<accession>A0AAV7TPJ7</accession>
<dbReference type="AlphaFoldDB" id="A0AAV7TPJ7"/>
<gene>
    <name evidence="1" type="ORF">NDU88_003101</name>
</gene>
<reference evidence="1" key="1">
    <citation type="journal article" date="2022" name="bioRxiv">
        <title>Sequencing and chromosome-scale assembly of the giantPleurodeles waltlgenome.</title>
        <authorList>
            <person name="Brown T."/>
            <person name="Elewa A."/>
            <person name="Iarovenko S."/>
            <person name="Subramanian E."/>
            <person name="Araus A.J."/>
            <person name="Petzold A."/>
            <person name="Susuki M."/>
            <person name="Suzuki K.-i.T."/>
            <person name="Hayashi T."/>
            <person name="Toyoda A."/>
            <person name="Oliveira C."/>
            <person name="Osipova E."/>
            <person name="Leigh N.D."/>
            <person name="Simon A."/>
            <person name="Yun M.H."/>
        </authorList>
    </citation>
    <scope>NUCLEOTIDE SEQUENCE</scope>
    <source>
        <strain evidence="1">20211129_DDA</strain>
        <tissue evidence="1">Liver</tissue>
    </source>
</reference>
<evidence type="ECO:0000313" key="1">
    <source>
        <dbReference type="EMBL" id="KAJ1177849.1"/>
    </source>
</evidence>
<sequence>MWGRAPLLQLPWTPRGTRSTGETPLGQGSYHWPAHLCSLGRTYSGSTAGHLCPSTLPTTPVAASRPRSDWEAFPCGVLTGGLGASVRLRRPFQFLLSAWGAASPRCLVERSHLGSLGHPGNRFNQITHWAKAAHFVHASAIFCSLATPP</sequence>
<evidence type="ECO:0000313" key="2">
    <source>
        <dbReference type="Proteomes" id="UP001066276"/>
    </source>
</evidence>
<dbReference type="Proteomes" id="UP001066276">
    <property type="component" value="Chromosome 3_2"/>
</dbReference>
<keyword evidence="2" id="KW-1185">Reference proteome</keyword>
<dbReference type="EMBL" id="JANPWB010000006">
    <property type="protein sequence ID" value="KAJ1177849.1"/>
    <property type="molecule type" value="Genomic_DNA"/>
</dbReference>
<organism evidence="1 2">
    <name type="scientific">Pleurodeles waltl</name>
    <name type="common">Iberian ribbed newt</name>
    <dbReference type="NCBI Taxonomy" id="8319"/>
    <lineage>
        <taxon>Eukaryota</taxon>
        <taxon>Metazoa</taxon>
        <taxon>Chordata</taxon>
        <taxon>Craniata</taxon>
        <taxon>Vertebrata</taxon>
        <taxon>Euteleostomi</taxon>
        <taxon>Amphibia</taxon>
        <taxon>Batrachia</taxon>
        <taxon>Caudata</taxon>
        <taxon>Salamandroidea</taxon>
        <taxon>Salamandridae</taxon>
        <taxon>Pleurodelinae</taxon>
        <taxon>Pleurodeles</taxon>
    </lineage>
</organism>
<protein>
    <submittedName>
        <fullName evidence="1">Uncharacterized protein</fullName>
    </submittedName>
</protein>